<feature type="chain" id="PRO_5037286378" evidence="2">
    <location>
        <begin position="23"/>
        <end position="55"/>
    </location>
</feature>
<protein>
    <submittedName>
        <fullName evidence="3">Uncharacterized protein</fullName>
    </submittedName>
</protein>
<keyword evidence="4" id="KW-1185">Reference proteome</keyword>
<feature type="compositionally biased region" description="Polar residues" evidence="1">
    <location>
        <begin position="46"/>
        <end position="55"/>
    </location>
</feature>
<reference evidence="3" key="1">
    <citation type="submission" date="2020-05" db="UniProtKB">
        <authorList>
            <consortium name="EnsemblMetazoa"/>
        </authorList>
    </citation>
    <scope>IDENTIFICATION</scope>
    <source>
        <strain evidence="3">SANGQUA</strain>
    </source>
</reference>
<evidence type="ECO:0000313" key="3">
    <source>
        <dbReference type="EnsemblMetazoa" id="AQUA014623-PA"/>
    </source>
</evidence>
<evidence type="ECO:0000256" key="2">
    <source>
        <dbReference type="SAM" id="SignalP"/>
    </source>
</evidence>
<feature type="signal peptide" evidence="2">
    <location>
        <begin position="1"/>
        <end position="22"/>
    </location>
</feature>
<dbReference type="EnsemblMetazoa" id="AQUA014623-RA">
    <property type="protein sequence ID" value="AQUA014623-PA"/>
    <property type="gene ID" value="AQUA014623"/>
</dbReference>
<sequence length="55" mass="5838">MKFTYIFFIIAAIVLMLGAADADRPNKGNPTPGRPTGNPQKKHTKNPNASPNASG</sequence>
<accession>A0A182XS06</accession>
<feature type="region of interest" description="Disordered" evidence="1">
    <location>
        <begin position="21"/>
        <end position="55"/>
    </location>
</feature>
<dbReference type="AlphaFoldDB" id="A0A182XS06"/>
<keyword evidence="2" id="KW-0732">Signal</keyword>
<name>A0A182XS06_ANOQN</name>
<dbReference type="Proteomes" id="UP000076407">
    <property type="component" value="Unassembled WGS sequence"/>
</dbReference>
<evidence type="ECO:0000256" key="1">
    <source>
        <dbReference type="SAM" id="MobiDB-lite"/>
    </source>
</evidence>
<dbReference type="VEuPathDB" id="VectorBase:AQUA017323"/>
<feature type="compositionally biased region" description="Low complexity" evidence="1">
    <location>
        <begin position="27"/>
        <end position="39"/>
    </location>
</feature>
<evidence type="ECO:0000313" key="4">
    <source>
        <dbReference type="Proteomes" id="UP000076407"/>
    </source>
</evidence>
<proteinExistence type="predicted"/>
<organism evidence="3 4">
    <name type="scientific">Anopheles quadriannulatus</name>
    <name type="common">Mosquito</name>
    <dbReference type="NCBI Taxonomy" id="34691"/>
    <lineage>
        <taxon>Eukaryota</taxon>
        <taxon>Metazoa</taxon>
        <taxon>Ecdysozoa</taxon>
        <taxon>Arthropoda</taxon>
        <taxon>Hexapoda</taxon>
        <taxon>Insecta</taxon>
        <taxon>Pterygota</taxon>
        <taxon>Neoptera</taxon>
        <taxon>Endopterygota</taxon>
        <taxon>Diptera</taxon>
        <taxon>Nematocera</taxon>
        <taxon>Culicoidea</taxon>
        <taxon>Culicidae</taxon>
        <taxon>Anophelinae</taxon>
        <taxon>Anopheles</taxon>
    </lineage>
</organism>